<protein>
    <submittedName>
        <fullName evidence="10">Threonine/serine exporter</fullName>
    </submittedName>
    <submittedName>
        <fullName evidence="11">Uncharacterized membrane protein YjjB, DUF3815 family</fullName>
    </submittedName>
</protein>
<evidence type="ECO:0000256" key="8">
    <source>
        <dbReference type="SAM" id="Phobius"/>
    </source>
</evidence>
<reference evidence="11 12" key="1">
    <citation type="submission" date="2016-08" db="EMBL/GenBank/DDBJ databases">
        <authorList>
            <person name="Varghese N."/>
            <person name="Submissions Spin"/>
        </authorList>
    </citation>
    <scope>NUCLEOTIDE SEQUENCE [LARGE SCALE GENOMIC DNA]</scope>
    <source>
        <strain evidence="11 12">R-53116</strain>
    </source>
</reference>
<dbReference type="PANTHER" id="PTHR34390">
    <property type="entry name" value="UPF0442 PROTEIN YJJB-RELATED"/>
    <property type="match status" value="1"/>
</dbReference>
<evidence type="ECO:0000256" key="5">
    <source>
        <dbReference type="ARBA" id="ARBA00022989"/>
    </source>
</evidence>
<proteinExistence type="inferred from homology"/>
<feature type="transmembrane region" description="Helical" evidence="8">
    <location>
        <begin position="78"/>
        <end position="97"/>
    </location>
</feature>
<dbReference type="Proteomes" id="UP000585749">
    <property type="component" value="Unassembled WGS sequence"/>
</dbReference>
<evidence type="ECO:0000256" key="4">
    <source>
        <dbReference type="ARBA" id="ARBA00022692"/>
    </source>
</evidence>
<comment type="caution">
    <text evidence="10">The sequence shown here is derived from an EMBL/GenBank/DDBJ whole genome shotgun (WGS) entry which is preliminary data.</text>
</comment>
<keyword evidence="12" id="KW-1185">Reference proteome</keyword>
<evidence type="ECO:0000313" key="12">
    <source>
        <dbReference type="Proteomes" id="UP000182448"/>
    </source>
</evidence>
<dbReference type="GO" id="GO:0015744">
    <property type="term" value="P:succinate transport"/>
    <property type="evidence" value="ECO:0007669"/>
    <property type="project" value="TreeGrafter"/>
</dbReference>
<dbReference type="InterPro" id="IPR024528">
    <property type="entry name" value="ThrE_2"/>
</dbReference>
<evidence type="ECO:0000259" key="9">
    <source>
        <dbReference type="Pfam" id="PF12821"/>
    </source>
</evidence>
<evidence type="ECO:0000256" key="1">
    <source>
        <dbReference type="ARBA" id="ARBA00004651"/>
    </source>
</evidence>
<keyword evidence="4 8" id="KW-0812">Transmembrane</keyword>
<dbReference type="OrthoDB" id="9810047at2"/>
<dbReference type="EMBL" id="JAAXPM010000011">
    <property type="protein sequence ID" value="NKY67432.1"/>
    <property type="molecule type" value="Genomic_DNA"/>
</dbReference>
<organism evidence="10 13">
    <name type="scientific">Weissella hellenica</name>
    <dbReference type="NCBI Taxonomy" id="46256"/>
    <lineage>
        <taxon>Bacteria</taxon>
        <taxon>Bacillati</taxon>
        <taxon>Bacillota</taxon>
        <taxon>Bacilli</taxon>
        <taxon>Lactobacillales</taxon>
        <taxon>Lactobacillaceae</taxon>
        <taxon>Weissella</taxon>
    </lineage>
</organism>
<keyword evidence="2" id="KW-1003">Cell membrane</keyword>
<dbReference type="EMBL" id="FMAW01000014">
    <property type="protein sequence ID" value="SCC07694.1"/>
    <property type="molecule type" value="Genomic_DNA"/>
</dbReference>
<evidence type="ECO:0000313" key="13">
    <source>
        <dbReference type="Proteomes" id="UP000585749"/>
    </source>
</evidence>
<keyword evidence="6 8" id="KW-0472">Membrane</keyword>
<gene>
    <name evidence="11" type="ORF">GA0061075_11439</name>
    <name evidence="10" type="ORF">HF960_07110</name>
</gene>
<dbReference type="Pfam" id="PF12821">
    <property type="entry name" value="ThrE_2"/>
    <property type="match status" value="1"/>
</dbReference>
<feature type="transmembrane region" description="Helical" evidence="8">
    <location>
        <begin position="52"/>
        <end position="72"/>
    </location>
</feature>
<comment type="subcellular location">
    <subcellularLocation>
        <location evidence="1">Cell membrane</location>
        <topology evidence="1">Multi-pass membrane protein</topology>
    </subcellularLocation>
</comment>
<feature type="transmembrane region" description="Helical" evidence="8">
    <location>
        <begin position="28"/>
        <end position="45"/>
    </location>
</feature>
<evidence type="ECO:0000256" key="7">
    <source>
        <dbReference type="ARBA" id="ARBA00034125"/>
    </source>
</evidence>
<dbReference type="RefSeq" id="WP_074427879.1">
    <property type="nucleotide sequence ID" value="NZ_BJEG01000012.1"/>
</dbReference>
<keyword evidence="3" id="KW-0997">Cell inner membrane</keyword>
<evidence type="ECO:0000313" key="11">
    <source>
        <dbReference type="EMBL" id="SCC07694.1"/>
    </source>
</evidence>
<evidence type="ECO:0000313" key="10">
    <source>
        <dbReference type="EMBL" id="NKY67432.1"/>
    </source>
</evidence>
<keyword evidence="5 8" id="KW-1133">Transmembrane helix</keyword>
<dbReference type="PANTHER" id="PTHR34390:SF1">
    <property type="entry name" value="SUCCINATE TRANSPORTER SUBUNIT YJJB-RELATED"/>
    <property type="match status" value="1"/>
</dbReference>
<dbReference type="Proteomes" id="UP000182448">
    <property type="component" value="Unassembled WGS sequence"/>
</dbReference>
<reference evidence="10 13" key="2">
    <citation type="submission" date="2020-04" db="EMBL/GenBank/DDBJ databases">
        <title>MicrobeNet Type strains.</title>
        <authorList>
            <person name="Nicholson A.C."/>
        </authorList>
    </citation>
    <scope>NUCLEOTIDE SEQUENCE [LARGE SCALE GENOMIC DNA]</scope>
    <source>
        <strain evidence="10 13">CCUG 33494</strain>
    </source>
</reference>
<feature type="domain" description="Threonine/Serine exporter ThrE" evidence="9">
    <location>
        <begin position="7"/>
        <end position="133"/>
    </location>
</feature>
<evidence type="ECO:0000256" key="6">
    <source>
        <dbReference type="ARBA" id="ARBA00023136"/>
    </source>
</evidence>
<feature type="transmembrane region" description="Helical" evidence="8">
    <location>
        <begin position="118"/>
        <end position="139"/>
    </location>
</feature>
<dbReference type="InterPro" id="IPR050539">
    <property type="entry name" value="ThrE_Dicarb/AminoAcid_Exp"/>
</dbReference>
<accession>A0A4Y4G980</accession>
<evidence type="ECO:0000256" key="3">
    <source>
        <dbReference type="ARBA" id="ARBA00022519"/>
    </source>
</evidence>
<sequence>MTILTGFIFSFLSTVGFGIITNVPRRVLLYAGMTGAFGWTIYLLAEAMTNNLILPNFLAALTIGLLGNLAAIKVKAPVNMIYVPSLVSLVPGVIIYASLKEFTLGNYVHAGQNLIKTLVIALAIDIGFAIAESLFKRIYQFVK</sequence>
<dbReference type="GO" id="GO:0005886">
    <property type="term" value="C:plasma membrane"/>
    <property type="evidence" value="ECO:0007669"/>
    <property type="project" value="UniProtKB-SubCell"/>
</dbReference>
<evidence type="ECO:0000256" key="2">
    <source>
        <dbReference type="ARBA" id="ARBA00022475"/>
    </source>
</evidence>
<comment type="similarity">
    <text evidence="7">Belongs to the ThrE exporter (TC 2.A.79) family.</text>
</comment>
<dbReference type="AlphaFoldDB" id="A0A4Y4G980"/>
<name>A0A4Y4G980_WEIHE</name>